<dbReference type="Proteomes" id="UP001626628">
    <property type="component" value="Chromosome"/>
</dbReference>
<evidence type="ECO:0000313" key="1">
    <source>
        <dbReference type="EMBL" id="WXK76061.1"/>
    </source>
</evidence>
<proteinExistence type="predicted"/>
<dbReference type="EMBL" id="CP147982">
    <property type="protein sequence ID" value="WXK76061.1"/>
    <property type="molecule type" value="Genomic_DNA"/>
</dbReference>
<reference evidence="1 2" key="1">
    <citation type="submission" date="2024-03" db="EMBL/GenBank/DDBJ databases">
        <title>The complete genome of Streptomyces sirii sp.nov.</title>
        <authorList>
            <person name="Zakalyukina Y.V."/>
            <person name="Belik A.R."/>
            <person name="Biryukov M.V."/>
            <person name="Baturina O.A."/>
            <person name="Kabilov M.R."/>
        </authorList>
    </citation>
    <scope>NUCLEOTIDE SEQUENCE [LARGE SCALE GENOMIC DNA]</scope>
    <source>
        <strain evidence="1 2">BP-8</strain>
    </source>
</reference>
<sequence>MVTTADLNSLATSLQLTPQLSRSLTTGERVSPRINPDPSALVVRDGALTLPINVARIKWDAIDHNGNVVAGGEYNVGGSTTLVPEFVFKPQLFEPSSNRTPPEPKSIRIRATVTLSVALATGTVVSSVSTPLLSANLLVTPLPIPTIFAMFRHKNFSAKDGAAVLLLVPEYIKPSPGTINQVTTKLENLRNDLDLLADLGGWFLPELSAITQFTDSVNAQPRVHLRVANEYRNLNSITLIQRSWWQNDTEAEDEISSVMLFGLGKSIQCYQHRRFGGRSFKLRTATAEPLSSVTDLSPDIPPSQPANKVEVVDNKKGGFENRLSSMKFL</sequence>
<evidence type="ECO:0000313" key="2">
    <source>
        <dbReference type="Proteomes" id="UP001626628"/>
    </source>
</evidence>
<protein>
    <submittedName>
        <fullName evidence="1">Uncharacterized protein</fullName>
    </submittedName>
</protein>
<name>A0ABZ2QHS1_9ACTN</name>
<gene>
    <name evidence="1" type="ORF">WAB15_08765</name>
</gene>
<dbReference type="RefSeq" id="WP_407285880.1">
    <property type="nucleotide sequence ID" value="NZ_CP147982.1"/>
</dbReference>
<accession>A0ABZ2QHS1</accession>
<organism evidence="1 2">
    <name type="scientific">Streptomyces sirii</name>
    <dbReference type="NCBI Taxonomy" id="3127701"/>
    <lineage>
        <taxon>Bacteria</taxon>
        <taxon>Bacillati</taxon>
        <taxon>Actinomycetota</taxon>
        <taxon>Actinomycetes</taxon>
        <taxon>Kitasatosporales</taxon>
        <taxon>Streptomycetaceae</taxon>
        <taxon>Streptomyces</taxon>
    </lineage>
</organism>
<keyword evidence="2" id="KW-1185">Reference proteome</keyword>